<evidence type="ECO:0000256" key="2">
    <source>
        <dbReference type="ARBA" id="ARBA00022803"/>
    </source>
</evidence>
<feature type="signal peptide" evidence="4">
    <location>
        <begin position="1"/>
        <end position="20"/>
    </location>
</feature>
<evidence type="ECO:0000313" key="6">
    <source>
        <dbReference type="EMBL" id="MBZ2208558.1"/>
    </source>
</evidence>
<feature type="repeat" description="TPR" evidence="3">
    <location>
        <begin position="112"/>
        <end position="145"/>
    </location>
</feature>
<evidence type="ECO:0000256" key="4">
    <source>
        <dbReference type="SAM" id="SignalP"/>
    </source>
</evidence>
<proteinExistence type="predicted"/>
<dbReference type="InterPro" id="IPR019734">
    <property type="entry name" value="TPR_rpt"/>
</dbReference>
<dbReference type="Pfam" id="PF07719">
    <property type="entry name" value="TPR_2"/>
    <property type="match status" value="1"/>
</dbReference>
<evidence type="ECO:0000256" key="1">
    <source>
        <dbReference type="ARBA" id="ARBA00022737"/>
    </source>
</evidence>
<dbReference type="Proteomes" id="UP000809349">
    <property type="component" value="Unassembled WGS sequence"/>
</dbReference>
<comment type="caution">
    <text evidence="6">The sequence shown here is derived from an EMBL/GenBank/DDBJ whole genome shotgun (WGS) entry which is preliminary data.</text>
</comment>
<dbReference type="Gene3D" id="1.25.40.10">
    <property type="entry name" value="Tetratricopeptide repeat domain"/>
    <property type="match status" value="1"/>
</dbReference>
<feature type="domain" description="LytR/CpsA/Psr regulator C-terminal" evidence="5">
    <location>
        <begin position="230"/>
        <end position="315"/>
    </location>
</feature>
<dbReference type="Pfam" id="PF13432">
    <property type="entry name" value="TPR_16"/>
    <property type="match status" value="1"/>
</dbReference>
<dbReference type="EMBL" id="JAFBIL020000005">
    <property type="protein sequence ID" value="MBZ2208558.1"/>
    <property type="molecule type" value="Genomic_DNA"/>
</dbReference>
<dbReference type="InterPro" id="IPR011990">
    <property type="entry name" value="TPR-like_helical_dom_sf"/>
</dbReference>
<name>A0ABS7SRI3_9BURK</name>
<dbReference type="RefSeq" id="WP_223469035.1">
    <property type="nucleotide sequence ID" value="NZ_JAFBIL020000005.1"/>
</dbReference>
<evidence type="ECO:0000313" key="7">
    <source>
        <dbReference type="Proteomes" id="UP000809349"/>
    </source>
</evidence>
<keyword evidence="2 3" id="KW-0802">TPR repeat</keyword>
<evidence type="ECO:0000256" key="3">
    <source>
        <dbReference type="PROSITE-ProRule" id="PRU00339"/>
    </source>
</evidence>
<reference evidence="6 7" key="1">
    <citation type="submission" date="2021-08" db="EMBL/GenBank/DDBJ databases">
        <title>Massilia sp. R798.</title>
        <authorList>
            <person name="Baek J.H."/>
            <person name="Jung H.S."/>
            <person name="Kim K.R."/>
            <person name="Jeon C.O."/>
        </authorList>
    </citation>
    <scope>NUCLEOTIDE SEQUENCE [LARGE SCALE GENOMIC DNA]</scope>
    <source>
        <strain evidence="6 7">R798</strain>
    </source>
</reference>
<keyword evidence="1" id="KW-0677">Repeat</keyword>
<keyword evidence="4" id="KW-0732">Signal</keyword>
<feature type="chain" id="PRO_5045482844" evidence="4">
    <location>
        <begin position="21"/>
        <end position="342"/>
    </location>
</feature>
<keyword evidence="7" id="KW-1185">Reference proteome</keyword>
<dbReference type="Pfam" id="PF13399">
    <property type="entry name" value="LytR_C"/>
    <property type="match status" value="1"/>
</dbReference>
<feature type="repeat" description="TPR" evidence="3">
    <location>
        <begin position="44"/>
        <end position="77"/>
    </location>
</feature>
<sequence>MSRLPIALPLLALFLLPSCASLPAPLQMIMLPAEQVRHGGGDVADSYYRLGRQHQQRGDLTLALTAYTYAIARNPQGADARIAAAVIHAQQGRLPQARAMLQAVCDEYPDLVQPRNNLGYVRYLQGDYAEAAAAFRGVLAIEPNNQRARNNLLLAQGAGHRHAAGSPALAPPLPAVAAAPTAPVAAAAEGGMRLVQHAPNRYELQLVPGMAPAQAQSPVPAEATPPRAPRLEIANANGAPGMAKRVRQALAARGIAAVRLTNARPFGRAGTSIEFRPGFEQQARALQAAMGGAAALSPSAALKAHADLRLVLGRDALPALDRDGAAPPGRLLVSAAAAQIKH</sequence>
<dbReference type="PROSITE" id="PS50005">
    <property type="entry name" value="TPR"/>
    <property type="match status" value="2"/>
</dbReference>
<protein>
    <submittedName>
        <fullName evidence="6">Tetratricopeptide repeat protein</fullName>
    </submittedName>
</protein>
<dbReference type="InterPro" id="IPR027381">
    <property type="entry name" value="LytR/CpsA/Psr_C"/>
</dbReference>
<dbReference type="InterPro" id="IPR013105">
    <property type="entry name" value="TPR_2"/>
</dbReference>
<dbReference type="Gene3D" id="3.30.70.2390">
    <property type="match status" value="1"/>
</dbReference>
<evidence type="ECO:0000259" key="5">
    <source>
        <dbReference type="Pfam" id="PF13399"/>
    </source>
</evidence>
<gene>
    <name evidence="6" type="ORF">I4X03_014935</name>
</gene>
<organism evidence="6 7">
    <name type="scientific">Massilia soli</name>
    <dbReference type="NCBI Taxonomy" id="2792854"/>
    <lineage>
        <taxon>Bacteria</taxon>
        <taxon>Pseudomonadati</taxon>
        <taxon>Pseudomonadota</taxon>
        <taxon>Betaproteobacteria</taxon>
        <taxon>Burkholderiales</taxon>
        <taxon>Oxalobacteraceae</taxon>
        <taxon>Telluria group</taxon>
        <taxon>Massilia</taxon>
    </lineage>
</organism>
<dbReference type="SMART" id="SM00028">
    <property type="entry name" value="TPR"/>
    <property type="match status" value="3"/>
</dbReference>
<dbReference type="SUPFAM" id="SSF48452">
    <property type="entry name" value="TPR-like"/>
    <property type="match status" value="1"/>
</dbReference>
<accession>A0ABS7SRI3</accession>